<accession>A0ABY7FYJ5</accession>
<dbReference type="CDD" id="cd00042">
    <property type="entry name" value="CY"/>
    <property type="match status" value="1"/>
</dbReference>
<proteinExistence type="predicted"/>
<dbReference type="Pfam" id="PF00031">
    <property type="entry name" value="Cystatin"/>
    <property type="match status" value="1"/>
</dbReference>
<dbReference type="Proteomes" id="UP001164746">
    <property type="component" value="Chromosome 14"/>
</dbReference>
<name>A0ABY7FYJ5_MYAAR</name>
<dbReference type="SMART" id="SM00043">
    <property type="entry name" value="CY"/>
    <property type="match status" value="1"/>
</dbReference>
<evidence type="ECO:0000313" key="3">
    <source>
        <dbReference type="Proteomes" id="UP001164746"/>
    </source>
</evidence>
<reference evidence="2" key="1">
    <citation type="submission" date="2022-11" db="EMBL/GenBank/DDBJ databases">
        <title>Centuries of genome instability and evolution in soft-shell clam transmissible cancer (bioRxiv).</title>
        <authorList>
            <person name="Hart S.F.M."/>
            <person name="Yonemitsu M.A."/>
            <person name="Giersch R.M."/>
            <person name="Beal B.F."/>
            <person name="Arriagada G."/>
            <person name="Davis B.W."/>
            <person name="Ostrander E.A."/>
            <person name="Goff S.P."/>
            <person name="Metzger M.J."/>
        </authorList>
    </citation>
    <scope>NUCLEOTIDE SEQUENCE</scope>
    <source>
        <strain evidence="2">MELC-2E11</strain>
        <tissue evidence="2">Siphon/mantle</tissue>
    </source>
</reference>
<sequence length="197" mass="21664">MFTNTAENGVLLFAKGLLLSSVSKWSRNRNVHVDLPKLGNGMCWGIGGVLRMPNNPGYGRLNTQIGDNFHLHVLFDRSPVNPTKMRSIICVFVMLVMAGHSLAQFGGLTEANTNDENIQRIAGEAVSQMGSQYSLITVTRAQTQVVAGTMYHLDLDVNNSTGPNPEDVVNLSCAVKMHEVVWLDTLDLETFTCNERI</sequence>
<keyword evidence="3" id="KW-1185">Reference proteome</keyword>
<organism evidence="2 3">
    <name type="scientific">Mya arenaria</name>
    <name type="common">Soft-shell clam</name>
    <dbReference type="NCBI Taxonomy" id="6604"/>
    <lineage>
        <taxon>Eukaryota</taxon>
        <taxon>Metazoa</taxon>
        <taxon>Spiralia</taxon>
        <taxon>Lophotrochozoa</taxon>
        <taxon>Mollusca</taxon>
        <taxon>Bivalvia</taxon>
        <taxon>Autobranchia</taxon>
        <taxon>Heteroconchia</taxon>
        <taxon>Euheterodonta</taxon>
        <taxon>Imparidentia</taxon>
        <taxon>Neoheterodontei</taxon>
        <taxon>Myida</taxon>
        <taxon>Myoidea</taxon>
        <taxon>Myidae</taxon>
        <taxon>Mya</taxon>
    </lineage>
</organism>
<dbReference type="InterPro" id="IPR000010">
    <property type="entry name" value="Cystatin_dom"/>
</dbReference>
<dbReference type="InterPro" id="IPR018073">
    <property type="entry name" value="Prot_inh_cystat_CS"/>
</dbReference>
<dbReference type="SUPFAM" id="SSF54403">
    <property type="entry name" value="Cystatin/monellin"/>
    <property type="match status" value="1"/>
</dbReference>
<protein>
    <recommendedName>
        <fullName evidence="1">Cystatin domain-containing protein</fullName>
    </recommendedName>
</protein>
<dbReference type="InterPro" id="IPR046350">
    <property type="entry name" value="Cystatin_sf"/>
</dbReference>
<evidence type="ECO:0000259" key="1">
    <source>
        <dbReference type="SMART" id="SM00043"/>
    </source>
</evidence>
<evidence type="ECO:0000313" key="2">
    <source>
        <dbReference type="EMBL" id="WAR25973.1"/>
    </source>
</evidence>
<dbReference type="PROSITE" id="PS00287">
    <property type="entry name" value="CYSTATIN"/>
    <property type="match status" value="1"/>
</dbReference>
<feature type="domain" description="Cystatin" evidence="1">
    <location>
        <begin position="103"/>
        <end position="194"/>
    </location>
</feature>
<dbReference type="EMBL" id="CP111025">
    <property type="protein sequence ID" value="WAR25973.1"/>
    <property type="molecule type" value="Genomic_DNA"/>
</dbReference>
<gene>
    <name evidence="2" type="ORF">MAR_011677</name>
</gene>
<dbReference type="Gene3D" id="3.10.450.10">
    <property type="match status" value="1"/>
</dbReference>